<protein>
    <submittedName>
        <fullName evidence="1">Uncharacterized protein</fullName>
    </submittedName>
</protein>
<dbReference type="EMBL" id="FOGQ01000011">
    <property type="protein sequence ID" value="SES19520.1"/>
    <property type="molecule type" value="Genomic_DNA"/>
</dbReference>
<dbReference type="Proteomes" id="UP000198929">
    <property type="component" value="Unassembled WGS sequence"/>
</dbReference>
<proteinExistence type="predicted"/>
<reference evidence="2" key="1">
    <citation type="submission" date="2016-10" db="EMBL/GenBank/DDBJ databases">
        <authorList>
            <person name="Varghese N."/>
            <person name="Submissions S."/>
        </authorList>
    </citation>
    <scope>NUCLEOTIDE SEQUENCE [LARGE SCALE GENOMIC DNA]</scope>
    <source>
        <strain evidence="2">DSM 20524</strain>
    </source>
</reference>
<dbReference type="AlphaFoldDB" id="A0A1H9VCJ9"/>
<gene>
    <name evidence="1" type="ORF">SAMN05661109_02194</name>
</gene>
<evidence type="ECO:0000313" key="1">
    <source>
        <dbReference type="EMBL" id="SES19520.1"/>
    </source>
</evidence>
<organism evidence="1 2">
    <name type="scientific">Corynebacterium cystitidis DSM 20524</name>
    <dbReference type="NCBI Taxonomy" id="1121357"/>
    <lineage>
        <taxon>Bacteria</taxon>
        <taxon>Bacillati</taxon>
        <taxon>Actinomycetota</taxon>
        <taxon>Actinomycetes</taxon>
        <taxon>Mycobacteriales</taxon>
        <taxon>Corynebacteriaceae</taxon>
        <taxon>Corynebacterium</taxon>
    </lineage>
</organism>
<keyword evidence="2" id="KW-1185">Reference proteome</keyword>
<name>A0A1H9VCJ9_9CORY</name>
<evidence type="ECO:0000313" key="2">
    <source>
        <dbReference type="Proteomes" id="UP000198929"/>
    </source>
</evidence>
<sequence length="63" mass="7130">MIVMPALAISRMMENATGLSIKRLVRTLKKYRNFELNINGQTIHAAIPLPPDVQNLINKIKQT</sequence>
<accession>A0A1H9VCJ9</accession>